<dbReference type="PROSITE" id="PS51186">
    <property type="entry name" value="GNAT"/>
    <property type="match status" value="1"/>
</dbReference>
<comment type="caution">
    <text evidence="1">The sequence shown here is derived from an EMBL/GenBank/DDBJ whole genome shotgun (WGS) entry which is preliminary data.</text>
</comment>
<dbReference type="EMBL" id="WOCE01000009">
    <property type="protein sequence ID" value="KAE9606464.1"/>
    <property type="molecule type" value="Genomic_DNA"/>
</dbReference>
<dbReference type="SUPFAM" id="SSF55729">
    <property type="entry name" value="Acyl-CoA N-acyltransferases (Nat)"/>
    <property type="match status" value="1"/>
</dbReference>
<dbReference type="Pfam" id="PF13302">
    <property type="entry name" value="Acetyltransf_3"/>
    <property type="match status" value="1"/>
</dbReference>
<dbReference type="InterPro" id="IPR016181">
    <property type="entry name" value="Acyl_CoA_acyltransferase"/>
</dbReference>
<dbReference type="AlphaFoldDB" id="A0A6A4PYX1"/>
<dbReference type="PANTHER" id="PTHR46067:SF27">
    <property type="entry name" value="ACYL-COA N-ACYLTRANSFERASES (NAT) SUPERFAMILY PROTEIN"/>
    <property type="match status" value="1"/>
</dbReference>
<proteinExistence type="predicted"/>
<dbReference type="GO" id="GO:0016747">
    <property type="term" value="F:acyltransferase activity, transferring groups other than amino-acyl groups"/>
    <property type="evidence" value="ECO:0007669"/>
    <property type="project" value="InterPro"/>
</dbReference>
<sequence>MAENTAISSKPNTKEEKIDLSQISLRPLHLSDLDDLMIWTTDEKVPKFCTWEAYTCKEDGINFIENTATKFLWCKGICLKDQAIGCISLTSYSEHDRCRNKSVELGYVLGSKYWGKGVVTQAVRLAVKAAFTEFPYLERIEALVDVENVGSQRVLEKAGFQMEGVLRKYLSIKGKTRDMVMFSVILTDPHV</sequence>
<organism evidence="1 2">
    <name type="scientific">Lupinus albus</name>
    <name type="common">White lupine</name>
    <name type="synonym">Lupinus termis</name>
    <dbReference type="NCBI Taxonomy" id="3870"/>
    <lineage>
        <taxon>Eukaryota</taxon>
        <taxon>Viridiplantae</taxon>
        <taxon>Streptophyta</taxon>
        <taxon>Embryophyta</taxon>
        <taxon>Tracheophyta</taxon>
        <taxon>Spermatophyta</taxon>
        <taxon>Magnoliopsida</taxon>
        <taxon>eudicotyledons</taxon>
        <taxon>Gunneridae</taxon>
        <taxon>Pentapetalae</taxon>
        <taxon>rosids</taxon>
        <taxon>fabids</taxon>
        <taxon>Fabales</taxon>
        <taxon>Fabaceae</taxon>
        <taxon>Papilionoideae</taxon>
        <taxon>50 kb inversion clade</taxon>
        <taxon>genistoids sensu lato</taxon>
        <taxon>core genistoids</taxon>
        <taxon>Genisteae</taxon>
        <taxon>Lupinus</taxon>
    </lineage>
</organism>
<keyword evidence="1" id="KW-0808">Transferase</keyword>
<dbReference type="OrthoDB" id="630895at2759"/>
<evidence type="ECO:0000313" key="2">
    <source>
        <dbReference type="Proteomes" id="UP000447434"/>
    </source>
</evidence>
<evidence type="ECO:0000313" key="1">
    <source>
        <dbReference type="EMBL" id="KAE9606464.1"/>
    </source>
</evidence>
<dbReference type="PANTHER" id="PTHR46067">
    <property type="entry name" value="ACYL-COA N-ACYLTRANSFERASES (NAT) SUPERFAMILY PROTEIN"/>
    <property type="match status" value="1"/>
</dbReference>
<dbReference type="Proteomes" id="UP000447434">
    <property type="component" value="Chromosome 9"/>
</dbReference>
<accession>A0A6A4PYX1</accession>
<dbReference type="Gene3D" id="3.40.630.30">
    <property type="match status" value="1"/>
</dbReference>
<protein>
    <submittedName>
        <fullName evidence="1">Putative ribosomal-protein-alanine N-acetyltransferase</fullName>
    </submittedName>
</protein>
<dbReference type="InterPro" id="IPR000182">
    <property type="entry name" value="GNAT_dom"/>
</dbReference>
<keyword evidence="2" id="KW-1185">Reference proteome</keyword>
<gene>
    <name evidence="1" type="ORF">Lalb_Chr09g0319921</name>
</gene>
<reference evidence="2" key="1">
    <citation type="journal article" date="2020" name="Nat. Commun.">
        <title>Genome sequence of the cluster root forming white lupin.</title>
        <authorList>
            <person name="Hufnagel B."/>
            <person name="Marques A."/>
            <person name="Soriano A."/>
            <person name="Marques L."/>
            <person name="Divol F."/>
            <person name="Doumas P."/>
            <person name="Sallet E."/>
            <person name="Mancinotti D."/>
            <person name="Carrere S."/>
            <person name="Marande W."/>
            <person name="Arribat S."/>
            <person name="Keller J."/>
            <person name="Huneau C."/>
            <person name="Blein T."/>
            <person name="Aime D."/>
            <person name="Laguerre M."/>
            <person name="Taylor J."/>
            <person name="Schubert V."/>
            <person name="Nelson M."/>
            <person name="Geu-Flores F."/>
            <person name="Crespi M."/>
            <person name="Gallardo-Guerrero K."/>
            <person name="Delaux P.-M."/>
            <person name="Salse J."/>
            <person name="Berges H."/>
            <person name="Guyot R."/>
            <person name="Gouzy J."/>
            <person name="Peret B."/>
        </authorList>
    </citation>
    <scope>NUCLEOTIDE SEQUENCE [LARGE SCALE GENOMIC DNA]</scope>
    <source>
        <strain evidence="2">cv. Amiga</strain>
    </source>
</reference>
<name>A0A6A4PYX1_LUPAL</name>